<feature type="region of interest" description="Disordered" evidence="1">
    <location>
        <begin position="19"/>
        <end position="59"/>
    </location>
</feature>
<organism evidence="2 3">
    <name type="scientific">Polyplax serrata</name>
    <name type="common">Common mouse louse</name>
    <dbReference type="NCBI Taxonomy" id="468196"/>
    <lineage>
        <taxon>Eukaryota</taxon>
        <taxon>Metazoa</taxon>
        <taxon>Ecdysozoa</taxon>
        <taxon>Arthropoda</taxon>
        <taxon>Hexapoda</taxon>
        <taxon>Insecta</taxon>
        <taxon>Pterygota</taxon>
        <taxon>Neoptera</taxon>
        <taxon>Paraneoptera</taxon>
        <taxon>Psocodea</taxon>
        <taxon>Troctomorpha</taxon>
        <taxon>Phthiraptera</taxon>
        <taxon>Anoplura</taxon>
        <taxon>Polyplacidae</taxon>
        <taxon>Polyplax</taxon>
    </lineage>
</organism>
<evidence type="ECO:0000313" key="2">
    <source>
        <dbReference type="EMBL" id="KAK6634421.1"/>
    </source>
</evidence>
<dbReference type="AlphaFoldDB" id="A0AAN8P2Q5"/>
<proteinExistence type="predicted"/>
<comment type="caution">
    <text evidence="2">The sequence shown here is derived from an EMBL/GenBank/DDBJ whole genome shotgun (WGS) entry which is preliminary data.</text>
</comment>
<feature type="non-terminal residue" evidence="2">
    <location>
        <position position="1"/>
    </location>
</feature>
<protein>
    <submittedName>
        <fullName evidence="2">Uncharacterized protein</fullName>
    </submittedName>
</protein>
<name>A0AAN8P2Q5_POLSC</name>
<gene>
    <name evidence="2" type="ORF">RUM43_011822</name>
</gene>
<accession>A0AAN8P2Q5</accession>
<sequence>EVYHHIVKYKFGIFVEIIPEPEEEEPVTESESEDEDEVHAGEEVEEDDLLSTKLEENGR</sequence>
<dbReference type="Proteomes" id="UP001372834">
    <property type="component" value="Unassembled WGS sequence"/>
</dbReference>
<reference evidence="2 3" key="1">
    <citation type="submission" date="2023-10" db="EMBL/GenBank/DDBJ databases">
        <title>Genomes of two closely related lineages of the louse Polyplax serrata with different host specificities.</title>
        <authorList>
            <person name="Martinu J."/>
            <person name="Tarabai H."/>
            <person name="Stefka J."/>
            <person name="Hypsa V."/>
        </authorList>
    </citation>
    <scope>NUCLEOTIDE SEQUENCE [LARGE SCALE GENOMIC DNA]</scope>
    <source>
        <strain evidence="2">HR10_N</strain>
    </source>
</reference>
<feature type="compositionally biased region" description="Acidic residues" evidence="1">
    <location>
        <begin position="19"/>
        <end position="49"/>
    </location>
</feature>
<evidence type="ECO:0000313" key="3">
    <source>
        <dbReference type="Proteomes" id="UP001372834"/>
    </source>
</evidence>
<dbReference type="EMBL" id="JAWJWE010000005">
    <property type="protein sequence ID" value="KAK6634421.1"/>
    <property type="molecule type" value="Genomic_DNA"/>
</dbReference>
<evidence type="ECO:0000256" key="1">
    <source>
        <dbReference type="SAM" id="MobiDB-lite"/>
    </source>
</evidence>